<dbReference type="PANTHER" id="PTHR34501:SF9">
    <property type="entry name" value="MAJOR OUTER MEMBRANE PROTEIN P.IA"/>
    <property type="match status" value="1"/>
</dbReference>
<dbReference type="InterPro" id="IPR050298">
    <property type="entry name" value="Gram-neg_bact_OMP"/>
</dbReference>
<keyword evidence="3" id="KW-0813">Transport</keyword>
<evidence type="ECO:0000256" key="6">
    <source>
        <dbReference type="ARBA" id="ARBA00022729"/>
    </source>
</evidence>
<dbReference type="AlphaFoldDB" id="A0A7C2TJR2"/>
<evidence type="ECO:0000256" key="3">
    <source>
        <dbReference type="ARBA" id="ARBA00022448"/>
    </source>
</evidence>
<accession>A0A7C2TJR2</accession>
<keyword evidence="8" id="KW-0626">Porin</keyword>
<organism evidence="12">
    <name type="scientific">Desulfurivibrio alkaliphilus</name>
    <dbReference type="NCBI Taxonomy" id="427923"/>
    <lineage>
        <taxon>Bacteria</taxon>
        <taxon>Pseudomonadati</taxon>
        <taxon>Thermodesulfobacteriota</taxon>
        <taxon>Desulfobulbia</taxon>
        <taxon>Desulfobulbales</taxon>
        <taxon>Desulfobulbaceae</taxon>
        <taxon>Desulfurivibrio</taxon>
    </lineage>
</organism>
<dbReference type="EMBL" id="DSDS01000016">
    <property type="protein sequence ID" value="HET97241.1"/>
    <property type="molecule type" value="Genomic_DNA"/>
</dbReference>
<feature type="domain" description="Porin" evidence="11">
    <location>
        <begin position="23"/>
        <end position="304"/>
    </location>
</feature>
<evidence type="ECO:0000256" key="7">
    <source>
        <dbReference type="ARBA" id="ARBA00023065"/>
    </source>
</evidence>
<comment type="subcellular location">
    <subcellularLocation>
        <location evidence="1">Cell outer membrane</location>
        <topology evidence="1">Multi-pass membrane protein</topology>
    </subcellularLocation>
</comment>
<dbReference type="GO" id="GO:0015288">
    <property type="term" value="F:porin activity"/>
    <property type="evidence" value="ECO:0007669"/>
    <property type="project" value="UniProtKB-KW"/>
</dbReference>
<dbReference type="PANTHER" id="PTHR34501">
    <property type="entry name" value="PROTEIN YDDL-RELATED"/>
    <property type="match status" value="1"/>
</dbReference>
<keyword evidence="5" id="KW-0812">Transmembrane</keyword>
<evidence type="ECO:0000256" key="8">
    <source>
        <dbReference type="ARBA" id="ARBA00023114"/>
    </source>
</evidence>
<evidence type="ECO:0000256" key="9">
    <source>
        <dbReference type="ARBA" id="ARBA00023136"/>
    </source>
</evidence>
<evidence type="ECO:0000256" key="10">
    <source>
        <dbReference type="ARBA" id="ARBA00023237"/>
    </source>
</evidence>
<name>A0A7C2TJR2_9BACT</name>
<dbReference type="Gene3D" id="2.40.160.10">
    <property type="entry name" value="Porin"/>
    <property type="match status" value="1"/>
</dbReference>
<gene>
    <name evidence="12" type="ORF">ENN98_00770</name>
</gene>
<reference evidence="12" key="1">
    <citation type="journal article" date="2020" name="mSystems">
        <title>Genome- and Community-Level Interaction Insights into Carbon Utilization and Element Cycling Functions of Hydrothermarchaeota in Hydrothermal Sediment.</title>
        <authorList>
            <person name="Zhou Z."/>
            <person name="Liu Y."/>
            <person name="Xu W."/>
            <person name="Pan J."/>
            <person name="Luo Z.H."/>
            <person name="Li M."/>
        </authorList>
    </citation>
    <scope>NUCLEOTIDE SEQUENCE [LARGE SCALE GENOMIC DNA]</scope>
    <source>
        <strain evidence="12">SpSt-1224</strain>
    </source>
</reference>
<keyword evidence="7" id="KW-0406">Ion transport</keyword>
<dbReference type="Pfam" id="PF13609">
    <property type="entry name" value="Porin_4"/>
    <property type="match status" value="1"/>
</dbReference>
<keyword evidence="10" id="KW-0998">Cell outer membrane</keyword>
<evidence type="ECO:0000259" key="11">
    <source>
        <dbReference type="Pfam" id="PF13609"/>
    </source>
</evidence>
<proteinExistence type="predicted"/>
<keyword evidence="6" id="KW-0732">Signal</keyword>
<evidence type="ECO:0000256" key="4">
    <source>
        <dbReference type="ARBA" id="ARBA00022452"/>
    </source>
</evidence>
<dbReference type="GO" id="GO:0009279">
    <property type="term" value="C:cell outer membrane"/>
    <property type="evidence" value="ECO:0007669"/>
    <property type="project" value="UniProtKB-SubCell"/>
</dbReference>
<evidence type="ECO:0000256" key="5">
    <source>
        <dbReference type="ARBA" id="ARBA00022692"/>
    </source>
</evidence>
<dbReference type="InterPro" id="IPR033900">
    <property type="entry name" value="Gram_neg_porin_domain"/>
</dbReference>
<protein>
    <submittedName>
        <fullName evidence="12">Porin</fullName>
    </submittedName>
</protein>
<keyword evidence="9" id="KW-0472">Membrane</keyword>
<comment type="subunit">
    <text evidence="2">Homotrimer.</text>
</comment>
<dbReference type="SUPFAM" id="SSF56935">
    <property type="entry name" value="Porins"/>
    <property type="match status" value="1"/>
</dbReference>
<evidence type="ECO:0000313" key="12">
    <source>
        <dbReference type="EMBL" id="HET97241.1"/>
    </source>
</evidence>
<dbReference type="InterPro" id="IPR023614">
    <property type="entry name" value="Porin_dom_sf"/>
</dbReference>
<comment type="caution">
    <text evidence="12">The sequence shown here is derived from an EMBL/GenBank/DDBJ whole genome shotgun (WGS) entry which is preliminary data.</text>
</comment>
<evidence type="ECO:0000256" key="1">
    <source>
        <dbReference type="ARBA" id="ARBA00004571"/>
    </source>
</evidence>
<keyword evidence="4" id="KW-1134">Transmembrane beta strand</keyword>
<dbReference type="Proteomes" id="UP000885986">
    <property type="component" value="Unassembled WGS sequence"/>
</dbReference>
<dbReference type="CDD" id="cd00342">
    <property type="entry name" value="gram_neg_porins"/>
    <property type="match status" value="1"/>
</dbReference>
<sequence>MFRRWFGGVLASGFWLLNGVQSAAALSPLEGEGYRLELYGSARLQVETVRPDDRAEMGSYTGFRDAYSRVGVRGDYFPSPEVTVFGQLELPLDLANWEIQDPFDHSQDIRVAEIGARGVFGSLSYGKMWMPYYNAIAYPVDMFSSYYSGFATFTTFRLSNTISYYSPEFDGLSFALGWSHDNGDNNNDRFQATGSYVFGDSTVAVGVDRLRKDWRIWGVSLAHTWQQFYFGAKLEIHDSDISGTYGADGDSAINLFVAYTLGQNTLKAMLAEVDHYGEEVVHLGVDHQFNDSLTFFAEYYWERESAALTAKRDSGEGTWRSNFSGGQVFLVGTRFDF</sequence>
<dbReference type="GO" id="GO:0006811">
    <property type="term" value="P:monoatomic ion transport"/>
    <property type="evidence" value="ECO:0007669"/>
    <property type="project" value="UniProtKB-KW"/>
</dbReference>
<dbReference type="GO" id="GO:0046930">
    <property type="term" value="C:pore complex"/>
    <property type="evidence" value="ECO:0007669"/>
    <property type="project" value="UniProtKB-KW"/>
</dbReference>
<evidence type="ECO:0000256" key="2">
    <source>
        <dbReference type="ARBA" id="ARBA00011233"/>
    </source>
</evidence>